<proteinExistence type="predicted"/>
<keyword evidence="3" id="KW-1185">Reference proteome</keyword>
<protein>
    <recommendedName>
        <fullName evidence="4">Lipoprotein</fullName>
    </recommendedName>
</protein>
<sequence length="551" mass="57265">MKKWIACLLVGLLGWLLPAAAMAAGQVIGNIDGFQSDAAGNPVLMGWACQVGNPASISVDLYLNQPYSAQAGASGWFVGRFAASQPSEPSIASRCGTTGASYRFAITLASNQYLAGSAVYAYGIIASGGTQISAGTVPRIPVNTQAAIPPGTVATGTPLVVYDTVNDAGAACAPLIDTPLYPLAFASPDGNGVTMKFAVLSDDGKDTNYLVSGQMNAVGSEVQPFHVSCAPVLTSSQDPVSGDFLGNQWLAGFTRDTAGNVYALVHDEYYGGQYPDANFMIPSTPGCSLGQPAGMPINALDCTYASLSVATLPAGQASFSLIHGDTPPRQVAARPSFAYAPNFGRPMGYFTNTNILLNSDGFRYALAVDNLPSGTDRRCPIRSADPTDPSSWKGWDGATYTADTPNGADCADANGLGGVFPFYVGYSTYFGKFIEIGAAPASSASNAPAMIVYALSGDFIHWSQPVSFGVSIFNTAPATGWTGNNYPSLVDVAAIQNSGDVNASTGAIVGQQPWLVFEQHYVCSSAQDPDCPPPGRPPRTRYTAVPVGFSR</sequence>
<dbReference type="Proteomes" id="UP000031838">
    <property type="component" value="Chromosome 2"/>
</dbReference>
<organism evidence="2 3">
    <name type="scientific">Burkholderia plantarii</name>
    <dbReference type="NCBI Taxonomy" id="41899"/>
    <lineage>
        <taxon>Bacteria</taxon>
        <taxon>Pseudomonadati</taxon>
        <taxon>Pseudomonadota</taxon>
        <taxon>Betaproteobacteria</taxon>
        <taxon>Burkholderiales</taxon>
        <taxon>Burkholderiaceae</taxon>
        <taxon>Burkholderia</taxon>
    </lineage>
</organism>
<dbReference type="AlphaFoldDB" id="A0A0B6S793"/>
<feature type="chain" id="PRO_5002110387" description="Lipoprotein" evidence="1">
    <location>
        <begin position="24"/>
        <end position="551"/>
    </location>
</feature>
<keyword evidence="1" id="KW-0732">Signal</keyword>
<evidence type="ECO:0000256" key="1">
    <source>
        <dbReference type="SAM" id="SignalP"/>
    </source>
</evidence>
<dbReference type="KEGG" id="bgp:BGL_2c10820"/>
<gene>
    <name evidence="2" type="ORF">BGL_2c10820</name>
</gene>
<dbReference type="HOGENOM" id="CLU_494074_0_0_4"/>
<accession>A0A0B6S793</accession>
<evidence type="ECO:0000313" key="2">
    <source>
        <dbReference type="EMBL" id="AJK49160.1"/>
    </source>
</evidence>
<reference evidence="3" key="1">
    <citation type="submission" date="2011-03" db="EMBL/GenBank/DDBJ databases">
        <authorList>
            <person name="Voget S."/>
            <person name="Streit W.R."/>
            <person name="Jaeger K.E."/>
            <person name="Daniel R."/>
        </authorList>
    </citation>
    <scope>NUCLEOTIDE SEQUENCE [LARGE SCALE GENOMIC DNA]</scope>
    <source>
        <strain evidence="3">PG1</strain>
    </source>
</reference>
<reference evidence="2 3" key="2">
    <citation type="journal article" date="2016" name="Appl. Microbiol. Biotechnol.">
        <title>Mutations improving production and secretion of extracellular lipase by Burkholderia glumae PG1.</title>
        <authorList>
            <person name="Knapp A."/>
            <person name="Voget S."/>
            <person name="Gao R."/>
            <person name="Zaburannyi N."/>
            <person name="Krysciak D."/>
            <person name="Breuer M."/>
            <person name="Hauer B."/>
            <person name="Streit W.R."/>
            <person name="Muller R."/>
            <person name="Daniel R."/>
            <person name="Jaeger K.E."/>
        </authorList>
    </citation>
    <scope>NUCLEOTIDE SEQUENCE [LARGE SCALE GENOMIC DNA]</scope>
    <source>
        <strain evidence="2 3">PG1</strain>
    </source>
</reference>
<feature type="signal peptide" evidence="1">
    <location>
        <begin position="1"/>
        <end position="23"/>
    </location>
</feature>
<evidence type="ECO:0008006" key="4">
    <source>
        <dbReference type="Google" id="ProtNLM"/>
    </source>
</evidence>
<dbReference type="EMBL" id="CP002581">
    <property type="protein sequence ID" value="AJK49160.1"/>
    <property type="molecule type" value="Genomic_DNA"/>
</dbReference>
<name>A0A0B6S793_BURPL</name>
<evidence type="ECO:0000313" key="3">
    <source>
        <dbReference type="Proteomes" id="UP000031838"/>
    </source>
</evidence>
<dbReference type="RefSeq" id="WP_042627673.1">
    <property type="nucleotide sequence ID" value="NZ_CP002581.1"/>
</dbReference>